<dbReference type="AlphaFoldDB" id="A0A0J9XCT6"/>
<sequence>MKLFAIIISTLAAVVVAEDSLIPECASSCAHILDQTGCGPLTESTMNCFCENKDKVIGEAQACLMNSRRCSLRELISIRSNVISRCGSF</sequence>
<proteinExistence type="predicted"/>
<evidence type="ECO:0000256" key="4">
    <source>
        <dbReference type="ARBA" id="ARBA00023157"/>
    </source>
</evidence>
<protein>
    <recommendedName>
        <fullName evidence="6">CFEM domain-containing protein</fullName>
    </recommendedName>
</protein>
<feature type="domain" description="CFEM" evidence="6">
    <location>
        <begin position="21"/>
        <end position="86"/>
    </location>
</feature>
<comment type="subcellular location">
    <subcellularLocation>
        <location evidence="1">Secreted</location>
    </subcellularLocation>
</comment>
<dbReference type="Proteomes" id="UP000242525">
    <property type="component" value="Unassembled WGS sequence"/>
</dbReference>
<evidence type="ECO:0000313" key="7">
    <source>
        <dbReference type="EMBL" id="CDO55301.1"/>
    </source>
</evidence>
<evidence type="ECO:0000256" key="2">
    <source>
        <dbReference type="ARBA" id="ARBA00022525"/>
    </source>
</evidence>
<evidence type="ECO:0000256" key="1">
    <source>
        <dbReference type="ARBA" id="ARBA00004613"/>
    </source>
</evidence>
<evidence type="ECO:0000256" key="3">
    <source>
        <dbReference type="ARBA" id="ARBA00022729"/>
    </source>
</evidence>
<keyword evidence="8" id="KW-1185">Reference proteome</keyword>
<evidence type="ECO:0000259" key="6">
    <source>
        <dbReference type="Pfam" id="PF05730"/>
    </source>
</evidence>
<reference evidence="7" key="1">
    <citation type="submission" date="2014-03" db="EMBL/GenBank/DDBJ databases">
        <authorList>
            <person name="Casaregola S."/>
        </authorList>
    </citation>
    <scope>NUCLEOTIDE SEQUENCE [LARGE SCALE GENOMIC DNA]</scope>
    <source>
        <strain evidence="7">CLIB 918</strain>
    </source>
</reference>
<feature type="signal peptide" evidence="5">
    <location>
        <begin position="1"/>
        <end position="17"/>
    </location>
</feature>
<name>A0A0J9XCT6_GEOCN</name>
<dbReference type="InterPro" id="IPR008427">
    <property type="entry name" value="Extracellular_membr_CFEM_dom"/>
</dbReference>
<accession>A0A0J9XCT6</accession>
<dbReference type="EMBL" id="CCBN010000010">
    <property type="protein sequence ID" value="CDO55301.1"/>
    <property type="molecule type" value="Genomic_DNA"/>
</dbReference>
<keyword evidence="2" id="KW-0964">Secreted</keyword>
<dbReference type="Pfam" id="PF05730">
    <property type="entry name" value="CFEM"/>
    <property type="match status" value="1"/>
</dbReference>
<evidence type="ECO:0000256" key="5">
    <source>
        <dbReference type="SAM" id="SignalP"/>
    </source>
</evidence>
<organism evidence="7 8">
    <name type="scientific">Geotrichum candidum</name>
    <name type="common">Oospora lactis</name>
    <name type="synonym">Dipodascus geotrichum</name>
    <dbReference type="NCBI Taxonomy" id="1173061"/>
    <lineage>
        <taxon>Eukaryota</taxon>
        <taxon>Fungi</taxon>
        <taxon>Dikarya</taxon>
        <taxon>Ascomycota</taxon>
        <taxon>Saccharomycotina</taxon>
        <taxon>Dipodascomycetes</taxon>
        <taxon>Dipodascales</taxon>
        <taxon>Dipodascaceae</taxon>
        <taxon>Geotrichum</taxon>
    </lineage>
</organism>
<keyword evidence="3 5" id="KW-0732">Signal</keyword>
<evidence type="ECO:0000313" key="8">
    <source>
        <dbReference type="Proteomes" id="UP000242525"/>
    </source>
</evidence>
<feature type="chain" id="PRO_5005325646" description="CFEM domain-containing protein" evidence="5">
    <location>
        <begin position="18"/>
        <end position="89"/>
    </location>
</feature>
<keyword evidence="4" id="KW-1015">Disulfide bond</keyword>
<comment type="caution">
    <text evidence="7">The sequence shown here is derived from an EMBL/GenBank/DDBJ whole genome shotgun (WGS) entry which is preliminary data.</text>
</comment>
<gene>
    <name evidence="7" type="ORF">BN980_GECA10s03046g</name>
</gene>
<dbReference type="GO" id="GO:0005576">
    <property type="term" value="C:extracellular region"/>
    <property type="evidence" value="ECO:0007669"/>
    <property type="project" value="UniProtKB-SubCell"/>
</dbReference>